<keyword evidence="1" id="KW-0812">Transmembrane</keyword>
<organism evidence="2 3">
    <name type="scientific">Viridibacillus arvi</name>
    <dbReference type="NCBI Taxonomy" id="263475"/>
    <lineage>
        <taxon>Bacteria</taxon>
        <taxon>Bacillati</taxon>
        <taxon>Bacillota</taxon>
        <taxon>Bacilli</taxon>
        <taxon>Bacillales</taxon>
        <taxon>Caryophanaceae</taxon>
        <taxon>Viridibacillus</taxon>
    </lineage>
</organism>
<gene>
    <name evidence="2" type="ORF">AMD00_21210</name>
</gene>
<dbReference type="STRING" id="263475.AMD00_21210"/>
<name>A0A0M0L7X0_9BACL</name>
<evidence type="ECO:0000256" key="1">
    <source>
        <dbReference type="SAM" id="Phobius"/>
    </source>
</evidence>
<proteinExistence type="predicted"/>
<feature type="transmembrane region" description="Helical" evidence="1">
    <location>
        <begin position="207"/>
        <end position="234"/>
    </location>
</feature>
<accession>A0A0M0L7X0</accession>
<feature type="transmembrane region" description="Helical" evidence="1">
    <location>
        <begin position="345"/>
        <end position="364"/>
    </location>
</feature>
<dbReference type="PATRIC" id="fig|263475.3.peg.38"/>
<feature type="transmembrane region" description="Helical" evidence="1">
    <location>
        <begin position="20"/>
        <end position="36"/>
    </location>
</feature>
<evidence type="ECO:0000313" key="3">
    <source>
        <dbReference type="Proteomes" id="UP000036867"/>
    </source>
</evidence>
<reference evidence="3" key="1">
    <citation type="submission" date="2015-08" db="EMBL/GenBank/DDBJ databases">
        <title>Fjat-10028 dsm 16317.</title>
        <authorList>
            <person name="Liu B."/>
            <person name="Wang J."/>
            <person name="Zhu Y."/>
            <person name="Liu G."/>
            <person name="Chen Q."/>
            <person name="Chen Z."/>
            <person name="Lan J."/>
            <person name="Che J."/>
            <person name="Ge C."/>
            <person name="Shi H."/>
            <person name="Pan Z."/>
            <person name="Liu X."/>
        </authorList>
    </citation>
    <scope>NUCLEOTIDE SEQUENCE [LARGE SCALE GENOMIC DNA]</scope>
    <source>
        <strain evidence="3">DSM 16317</strain>
    </source>
</reference>
<keyword evidence="3" id="KW-1185">Reference proteome</keyword>
<dbReference type="EMBL" id="LILB01000009">
    <property type="protein sequence ID" value="KOO47196.1"/>
    <property type="molecule type" value="Genomic_DNA"/>
</dbReference>
<protein>
    <submittedName>
        <fullName evidence="2">Uncharacterized protein</fullName>
    </submittedName>
</protein>
<feature type="transmembrane region" description="Helical" evidence="1">
    <location>
        <begin position="257"/>
        <end position="285"/>
    </location>
</feature>
<dbReference type="Proteomes" id="UP000036867">
    <property type="component" value="Unassembled WGS sequence"/>
</dbReference>
<keyword evidence="1" id="KW-1133">Transmembrane helix</keyword>
<feature type="transmembrane region" description="Helical" evidence="1">
    <location>
        <begin position="162"/>
        <end position="187"/>
    </location>
</feature>
<comment type="caution">
    <text evidence="2">The sequence shown here is derived from an EMBL/GenBank/DDBJ whole genome shotgun (WGS) entry which is preliminary data.</text>
</comment>
<keyword evidence="1" id="KW-0472">Membrane</keyword>
<dbReference type="OrthoDB" id="2167251at2"/>
<sequence length="372" mass="42555">MWKILKTFFVIEKSNKKNIFSCLFVAVFVFSLIFFLKNMDIGNSIKEKSDEYQSISTALGKFQNIDATDSGNGSDLYKNLVRQQQAVSKQKMALKMNLPKVFLDTAIDLANLRAKAFDMEGFDDVAIYLPSKIDNQLDSVFYQYIKKIGMPLSIDSLSYFQFLPYLFGVLGSFWFIFMSIYSCGIMIEEFQHTSLIKGYPITFDKYVLAKCISSMLIVGVFLLELFVCSLPLIYFKGLGNPSYPIAIFNGIFEVYPIYQYIGISILYMICISIFTILLSIILNVLLKNMYLTLFLELLLYIFPMLFPNMISLVPFNPFNYLNFPNLLNGQMIEFAKPVVLTSTHGLIYIGMSITIMIVSVKLFLTTGRLKKV</sequence>
<evidence type="ECO:0000313" key="2">
    <source>
        <dbReference type="EMBL" id="KOO47196.1"/>
    </source>
</evidence>
<feature type="transmembrane region" description="Helical" evidence="1">
    <location>
        <begin position="297"/>
        <end position="315"/>
    </location>
</feature>
<dbReference type="AlphaFoldDB" id="A0A0M0L7X0"/>